<organism evidence="1 2">
    <name type="scientific">Gigaspora margarita</name>
    <dbReference type="NCBI Taxonomy" id="4874"/>
    <lineage>
        <taxon>Eukaryota</taxon>
        <taxon>Fungi</taxon>
        <taxon>Fungi incertae sedis</taxon>
        <taxon>Mucoromycota</taxon>
        <taxon>Glomeromycotina</taxon>
        <taxon>Glomeromycetes</taxon>
        <taxon>Diversisporales</taxon>
        <taxon>Gigasporaceae</taxon>
        <taxon>Gigaspora</taxon>
    </lineage>
</organism>
<name>A0A8H4EPL7_GIGMA</name>
<dbReference type="AlphaFoldDB" id="A0A8H4EPL7"/>
<keyword evidence="2" id="KW-1185">Reference proteome</keyword>
<evidence type="ECO:0000313" key="2">
    <source>
        <dbReference type="Proteomes" id="UP000439903"/>
    </source>
</evidence>
<sequence>MKNSSILKISTEHKFETTSTQKENHRIMHFTSSVGLNGITVNSSAYKYQDDNKDVKFLNGGLSIRKTGFEAKLDVVNLEINSLGLKTNLGINTSTGVSISNNSIKANIGGIGAKFGKEIGISTSIGGISIDIGTLIDRNPKTKHASRRIKDAIARNGMNVDMLNKDPSLLMVVYLAKTSGLISKKGALPNTTDINIKPGKEIDINTSIGDELSNFEDSYNTITGVACSNESLKDDITSCDMKVGNETGINTTIGDESHNIKDIINPIMDVLNSNKNLDTIITDLGTKIMKEIDTNMHIGDVPFNIEDLTNTFTSVVNSNESIMTNIKDYNTKVKEKIDVNTHIVDILFNNIRNIIYTFNNLFITFFNRIRHSYKIVINSLLNNC</sequence>
<reference evidence="1 2" key="1">
    <citation type="journal article" date="2019" name="Environ. Microbiol.">
        <title>At the nexus of three kingdoms: the genome of the mycorrhizal fungus Gigaspora margarita provides insights into plant, endobacterial and fungal interactions.</title>
        <authorList>
            <person name="Venice F."/>
            <person name="Ghignone S."/>
            <person name="Salvioli di Fossalunga A."/>
            <person name="Amselem J."/>
            <person name="Novero M."/>
            <person name="Xianan X."/>
            <person name="Sedzielewska Toro K."/>
            <person name="Morin E."/>
            <person name="Lipzen A."/>
            <person name="Grigoriev I.V."/>
            <person name="Henrissat B."/>
            <person name="Martin F.M."/>
            <person name="Bonfante P."/>
        </authorList>
    </citation>
    <scope>NUCLEOTIDE SEQUENCE [LARGE SCALE GENOMIC DNA]</scope>
    <source>
        <strain evidence="1 2">BEG34</strain>
    </source>
</reference>
<proteinExistence type="predicted"/>
<evidence type="ECO:0000313" key="1">
    <source>
        <dbReference type="EMBL" id="KAF0529887.1"/>
    </source>
</evidence>
<gene>
    <name evidence="1" type="ORF">F8M41_012569</name>
</gene>
<protein>
    <submittedName>
        <fullName evidence="1">Uncharacterized protein</fullName>
    </submittedName>
</protein>
<dbReference type="Proteomes" id="UP000439903">
    <property type="component" value="Unassembled WGS sequence"/>
</dbReference>
<dbReference type="EMBL" id="WTPW01000256">
    <property type="protein sequence ID" value="KAF0529887.1"/>
    <property type="molecule type" value="Genomic_DNA"/>
</dbReference>
<dbReference type="OrthoDB" id="2448118at2759"/>
<comment type="caution">
    <text evidence="1">The sequence shown here is derived from an EMBL/GenBank/DDBJ whole genome shotgun (WGS) entry which is preliminary data.</text>
</comment>
<accession>A0A8H4EPL7</accession>